<evidence type="ECO:0000256" key="1">
    <source>
        <dbReference type="SAM" id="Phobius"/>
    </source>
</evidence>
<reference evidence="3" key="1">
    <citation type="journal article" date="2017" name="Nat. Ecol. Evol.">
        <title>Genome expansion and lineage-specific genetic innovations in the forest pathogenic fungi Armillaria.</title>
        <authorList>
            <person name="Sipos G."/>
            <person name="Prasanna A.N."/>
            <person name="Walter M.C."/>
            <person name="O'Connor E."/>
            <person name="Balint B."/>
            <person name="Krizsan K."/>
            <person name="Kiss B."/>
            <person name="Hess J."/>
            <person name="Varga T."/>
            <person name="Slot J."/>
            <person name="Riley R."/>
            <person name="Boka B."/>
            <person name="Rigling D."/>
            <person name="Barry K."/>
            <person name="Lee J."/>
            <person name="Mihaltcheva S."/>
            <person name="LaButti K."/>
            <person name="Lipzen A."/>
            <person name="Waldron R."/>
            <person name="Moloney N.M."/>
            <person name="Sperisen C."/>
            <person name="Kredics L."/>
            <person name="Vagvoelgyi C."/>
            <person name="Patrignani A."/>
            <person name="Fitzpatrick D."/>
            <person name="Nagy I."/>
            <person name="Doyle S."/>
            <person name="Anderson J.B."/>
            <person name="Grigoriev I.V."/>
            <person name="Gueldener U."/>
            <person name="Muensterkoetter M."/>
            <person name="Nagy L.G."/>
        </authorList>
    </citation>
    <scope>NUCLEOTIDE SEQUENCE [LARGE SCALE GENOMIC DNA]</scope>
    <source>
        <strain evidence="3">Ar21-2</strain>
    </source>
</reference>
<dbReference type="OMA" id="MARQHEC"/>
<keyword evidence="3" id="KW-1185">Reference proteome</keyword>
<feature type="transmembrane region" description="Helical" evidence="1">
    <location>
        <begin position="40"/>
        <end position="59"/>
    </location>
</feature>
<dbReference type="AlphaFoldDB" id="A0A2H3D5A4"/>
<proteinExistence type="predicted"/>
<feature type="transmembrane region" description="Helical" evidence="1">
    <location>
        <begin position="80"/>
        <end position="98"/>
    </location>
</feature>
<keyword evidence="1" id="KW-0812">Transmembrane</keyword>
<sequence>MARQHECNPASRGIVNYYETFGPIVPPRAMFLENMVSWSLLYSSLILVTLLRCTILIIYRILKVGAAAVRMYVYQRVIEMLVESASLYSAVIVVLLVFEGRNEVAGVCIEDLAIAMRGIVPTILVGRVAAGHARPDDSWTESTVSSL</sequence>
<keyword evidence="1" id="KW-1133">Transmembrane helix</keyword>
<gene>
    <name evidence="2" type="ORF">ARMGADRAFT_298566</name>
</gene>
<dbReference type="InParanoid" id="A0A2H3D5A4"/>
<evidence type="ECO:0000313" key="2">
    <source>
        <dbReference type="EMBL" id="PBK90435.1"/>
    </source>
</evidence>
<organism evidence="2 3">
    <name type="scientific">Armillaria gallica</name>
    <name type="common">Bulbous honey fungus</name>
    <name type="synonym">Armillaria bulbosa</name>
    <dbReference type="NCBI Taxonomy" id="47427"/>
    <lineage>
        <taxon>Eukaryota</taxon>
        <taxon>Fungi</taxon>
        <taxon>Dikarya</taxon>
        <taxon>Basidiomycota</taxon>
        <taxon>Agaricomycotina</taxon>
        <taxon>Agaricomycetes</taxon>
        <taxon>Agaricomycetidae</taxon>
        <taxon>Agaricales</taxon>
        <taxon>Marasmiineae</taxon>
        <taxon>Physalacriaceae</taxon>
        <taxon>Armillaria</taxon>
    </lineage>
</organism>
<dbReference type="EMBL" id="KZ293665">
    <property type="protein sequence ID" value="PBK90435.1"/>
    <property type="molecule type" value="Genomic_DNA"/>
</dbReference>
<keyword evidence="1" id="KW-0472">Membrane</keyword>
<dbReference type="OrthoDB" id="2873242at2759"/>
<name>A0A2H3D5A4_ARMGA</name>
<accession>A0A2H3D5A4</accession>
<evidence type="ECO:0000313" key="3">
    <source>
        <dbReference type="Proteomes" id="UP000217790"/>
    </source>
</evidence>
<protein>
    <submittedName>
        <fullName evidence="2">Uncharacterized protein</fullName>
    </submittedName>
</protein>
<dbReference type="Proteomes" id="UP000217790">
    <property type="component" value="Unassembled WGS sequence"/>
</dbReference>